<organism evidence="2 3">
    <name type="scientific">Rhodoplanes azumiensis</name>
    <dbReference type="NCBI Taxonomy" id="1897628"/>
    <lineage>
        <taxon>Bacteria</taxon>
        <taxon>Pseudomonadati</taxon>
        <taxon>Pseudomonadota</taxon>
        <taxon>Alphaproteobacteria</taxon>
        <taxon>Hyphomicrobiales</taxon>
        <taxon>Nitrobacteraceae</taxon>
        <taxon>Rhodoplanes</taxon>
    </lineage>
</organism>
<feature type="compositionally biased region" description="Low complexity" evidence="1">
    <location>
        <begin position="43"/>
        <end position="54"/>
    </location>
</feature>
<reference evidence="3" key="1">
    <citation type="journal article" date="2019" name="Int. J. Syst. Evol. Microbiol.">
        <title>The Global Catalogue of Microorganisms (GCM) 10K type strain sequencing project: providing services to taxonomists for standard genome sequencing and annotation.</title>
        <authorList>
            <consortium name="The Broad Institute Genomics Platform"/>
            <consortium name="The Broad Institute Genome Sequencing Center for Infectious Disease"/>
            <person name="Wu L."/>
            <person name="Ma J."/>
        </authorList>
    </citation>
    <scope>NUCLEOTIDE SEQUENCE [LARGE SCALE GENOMIC DNA]</scope>
    <source>
        <strain evidence="3">CGMCC 1.6774</strain>
    </source>
</reference>
<dbReference type="RefSeq" id="WP_378480253.1">
    <property type="nucleotide sequence ID" value="NZ_JBHUIW010000061.1"/>
</dbReference>
<feature type="region of interest" description="Disordered" evidence="1">
    <location>
        <begin position="20"/>
        <end position="54"/>
    </location>
</feature>
<evidence type="ECO:0000313" key="3">
    <source>
        <dbReference type="Proteomes" id="UP001597314"/>
    </source>
</evidence>
<evidence type="ECO:0000256" key="1">
    <source>
        <dbReference type="SAM" id="MobiDB-lite"/>
    </source>
</evidence>
<comment type="caution">
    <text evidence="2">The sequence shown here is derived from an EMBL/GenBank/DDBJ whole genome shotgun (WGS) entry which is preliminary data.</text>
</comment>
<evidence type="ECO:0008006" key="4">
    <source>
        <dbReference type="Google" id="ProtNLM"/>
    </source>
</evidence>
<keyword evidence="3" id="KW-1185">Reference proteome</keyword>
<proteinExistence type="predicted"/>
<protein>
    <recommendedName>
        <fullName evidence="4">PD-(D/E)XK endonuclease-like domain-containing protein</fullName>
    </recommendedName>
</protein>
<dbReference type="Proteomes" id="UP001597314">
    <property type="component" value="Unassembled WGS sequence"/>
</dbReference>
<name>A0ABW5AT80_9BRAD</name>
<accession>A0ABW5AT80</accession>
<dbReference type="EMBL" id="JBHUIW010000061">
    <property type="protein sequence ID" value="MFD2185136.1"/>
    <property type="molecule type" value="Genomic_DNA"/>
</dbReference>
<evidence type="ECO:0000313" key="2">
    <source>
        <dbReference type="EMBL" id="MFD2185136.1"/>
    </source>
</evidence>
<sequence length="250" mass="26738">MAFRRFQLALVEYVAGEQKAGFNPDQPRVPAGNPDGGQWTNEGPNSGLGSPSLSKPSALVYTPGLVLSDASPDPIRPGARYAEAPTEIVVHPSGLTGISQIDDTSKSLVGTLARVMDVVERVPGMTAQTYGTAVHVTFGTAVRLGDYPGIGFFDVETTFGAEPGAPYGSKGSIRTDILLRNEAGDIIAIYDLKTGEKGLTPGRVRELRRKTGVGPNIPIIELHAIRGVTLKYALVSGVFRSFRNHWRTHQ</sequence>
<gene>
    <name evidence="2" type="ORF">ACFSOX_23555</name>
</gene>